<reference evidence="1 2" key="1">
    <citation type="submission" date="2015-12" db="EMBL/GenBank/DDBJ databases">
        <title>Draft genome sequence of Mesorhizobium sp. UFLA 01-765, a multitolerant efficient symbiont and plant-growth promoting strain isolated from Zn-mining soil using Leucaena leucocephala as a trap plant.</title>
        <authorList>
            <person name="Rangel W.M."/>
            <person name="Thijs S."/>
            <person name="Longatti S.M."/>
            <person name="Moreira F.M."/>
            <person name="Weyens N."/>
            <person name="Vangronsveld J."/>
            <person name="Van Hamme J.D."/>
            <person name="Bottos E.M."/>
            <person name="Rineau F."/>
        </authorList>
    </citation>
    <scope>NUCLEOTIDE SEQUENCE [LARGE SCALE GENOMIC DNA]</scope>
    <source>
        <strain evidence="1 2">UFLA 01-765</strain>
    </source>
</reference>
<organism evidence="1 2">
    <name type="scientific">Rhizobium loti</name>
    <name type="common">Mesorhizobium loti</name>
    <dbReference type="NCBI Taxonomy" id="381"/>
    <lineage>
        <taxon>Bacteria</taxon>
        <taxon>Pseudomonadati</taxon>
        <taxon>Pseudomonadota</taxon>
        <taxon>Alphaproteobacteria</taxon>
        <taxon>Hyphomicrobiales</taxon>
        <taxon>Phyllobacteriaceae</taxon>
        <taxon>Mesorhizobium</taxon>
    </lineage>
</organism>
<evidence type="ECO:0000313" key="1">
    <source>
        <dbReference type="EMBL" id="KUM25646.1"/>
    </source>
</evidence>
<sequence>MIDFIEEAADNIRVLHAYLSSRPERFDNSWRSAWNKSLRSVKRWYATWDPQKGWMVGFSKFIGYKDMTGERYTRYLKGNPNHEALSGRRTESQRGVLRQNATEIDVSNPVWPELSDALSRFLVSQGREGPRVGATIRILRGYERPPNG</sequence>
<accession>A0A101KRC8</accession>
<proteinExistence type="predicted"/>
<gene>
    <name evidence="1" type="ORF">AU467_25355</name>
</gene>
<evidence type="ECO:0000313" key="2">
    <source>
        <dbReference type="Proteomes" id="UP000053176"/>
    </source>
</evidence>
<dbReference type="AlphaFoldDB" id="A0A101KRC8"/>
<dbReference type="Proteomes" id="UP000053176">
    <property type="component" value="Unassembled WGS sequence"/>
</dbReference>
<dbReference type="EMBL" id="LPWA01000115">
    <property type="protein sequence ID" value="KUM25646.1"/>
    <property type="molecule type" value="Genomic_DNA"/>
</dbReference>
<protein>
    <submittedName>
        <fullName evidence="1">Uncharacterized protein</fullName>
    </submittedName>
</protein>
<name>A0A101KRC8_RHILI</name>
<comment type="caution">
    <text evidence="1">The sequence shown here is derived from an EMBL/GenBank/DDBJ whole genome shotgun (WGS) entry which is preliminary data.</text>
</comment>